<dbReference type="Proteomes" id="UP001165120">
    <property type="component" value="Unassembled WGS sequence"/>
</dbReference>
<feature type="region of interest" description="Disordered" evidence="1">
    <location>
        <begin position="274"/>
        <end position="294"/>
    </location>
</feature>
<keyword evidence="3" id="KW-1185">Reference proteome</keyword>
<feature type="region of interest" description="Disordered" evidence="1">
    <location>
        <begin position="56"/>
        <end position="161"/>
    </location>
</feature>
<accession>A0A9W6WK11</accession>
<feature type="compositionally biased region" description="Polar residues" evidence="1">
    <location>
        <begin position="72"/>
        <end position="86"/>
    </location>
</feature>
<feature type="compositionally biased region" description="Basic and acidic residues" evidence="1">
    <location>
        <begin position="274"/>
        <end position="283"/>
    </location>
</feature>
<gene>
    <name evidence="2" type="ORF">Cboi02_000542700</name>
</gene>
<evidence type="ECO:0000313" key="3">
    <source>
        <dbReference type="Proteomes" id="UP001165120"/>
    </source>
</evidence>
<dbReference type="AlphaFoldDB" id="A0A9W6WK11"/>
<evidence type="ECO:0000313" key="2">
    <source>
        <dbReference type="EMBL" id="GME77099.1"/>
    </source>
</evidence>
<feature type="compositionally biased region" description="Polar residues" evidence="1">
    <location>
        <begin position="106"/>
        <end position="117"/>
    </location>
</feature>
<feature type="region of interest" description="Disordered" evidence="1">
    <location>
        <begin position="1"/>
        <end position="40"/>
    </location>
</feature>
<evidence type="ECO:0000256" key="1">
    <source>
        <dbReference type="SAM" id="MobiDB-lite"/>
    </source>
</evidence>
<sequence>MSESQILESKKNTQIEDVQERNQSDIPTPPSFSDTTDTSTITTSTITTSANISTTSAINSSNGEIKNEKVMYTTTTTSEESIAPTPSSLSDSSDSLYDQQQQQLQPKSKTQDNNQHQSQEHVKSEPENLLPNGNTNNTSDHNESQIQEADTKVSKPVKKKRKSMSSLAVLLMDADWYTTQLVGSKNGNIRSSSLKYEKEKKKIRESIANTETTSSNTETANLNTTGNTNKEEPVKPKHVNNNNKNRVNYVSMKKLKRQQAAAKMKETKRIKAELREKEGKSDTNENGEALPNEDSEILKKKKKDKNTRLLELLEGASYFTSVKKIDDNDTFLRKTLNQVDRYQPEEPKIKRPKSYLTKSLFVNQLSNETPVDGVAAGTIVAKRKYKKRQPKEAKVKKVKKRKMKTEEEFEDDADYDDSANENQYQTESQEPSVEPSVEPEQPAPVWFLDFLNTDDIEITPDRKFFTDQIYYLKINKYEDNEISLVQAKDLVEPYAKEHQPNSNFNPTNIKLSFPFSNYKEEYCLTLFI</sequence>
<reference evidence="2" key="1">
    <citation type="submission" date="2023-04" db="EMBL/GenBank/DDBJ databases">
        <title>Candida boidinii NBRC 10035.</title>
        <authorList>
            <person name="Ichikawa N."/>
            <person name="Sato H."/>
            <person name="Tonouchi N."/>
        </authorList>
    </citation>
    <scope>NUCLEOTIDE SEQUENCE</scope>
    <source>
        <strain evidence="2">NBRC 10035</strain>
    </source>
</reference>
<dbReference type="EMBL" id="BSXN01002606">
    <property type="protein sequence ID" value="GME77099.1"/>
    <property type="molecule type" value="Genomic_DNA"/>
</dbReference>
<feature type="region of interest" description="Disordered" evidence="1">
    <location>
        <begin position="394"/>
        <end position="439"/>
    </location>
</feature>
<feature type="compositionally biased region" description="Basic and acidic residues" evidence="1">
    <location>
        <begin position="8"/>
        <end position="23"/>
    </location>
</feature>
<feature type="compositionally biased region" description="Low complexity" evidence="1">
    <location>
        <begin position="420"/>
        <end position="439"/>
    </location>
</feature>
<proteinExistence type="predicted"/>
<protein>
    <submittedName>
        <fullName evidence="2">Unnamed protein product</fullName>
    </submittedName>
</protein>
<feature type="compositionally biased region" description="Low complexity" evidence="1">
    <location>
        <begin position="31"/>
        <end position="40"/>
    </location>
</feature>
<feature type="compositionally biased region" description="Low complexity" evidence="1">
    <location>
        <begin position="87"/>
        <end position="105"/>
    </location>
</feature>
<organism evidence="2 3">
    <name type="scientific">Candida boidinii</name>
    <name type="common">Yeast</name>
    <dbReference type="NCBI Taxonomy" id="5477"/>
    <lineage>
        <taxon>Eukaryota</taxon>
        <taxon>Fungi</taxon>
        <taxon>Dikarya</taxon>
        <taxon>Ascomycota</taxon>
        <taxon>Saccharomycotina</taxon>
        <taxon>Pichiomycetes</taxon>
        <taxon>Pichiales</taxon>
        <taxon>Pichiaceae</taxon>
        <taxon>Ogataea</taxon>
        <taxon>Ogataea/Candida clade</taxon>
    </lineage>
</organism>
<feature type="compositionally biased region" description="Acidic residues" evidence="1">
    <location>
        <begin position="407"/>
        <end position="419"/>
    </location>
</feature>
<comment type="caution">
    <text evidence="2">The sequence shown here is derived from an EMBL/GenBank/DDBJ whole genome shotgun (WGS) entry which is preliminary data.</text>
</comment>
<name>A0A9W6WK11_CANBO</name>
<feature type="compositionally biased region" description="Polar residues" evidence="1">
    <location>
        <begin position="131"/>
        <end position="148"/>
    </location>
</feature>
<feature type="region of interest" description="Disordered" evidence="1">
    <location>
        <begin position="209"/>
        <end position="243"/>
    </location>
</feature>
<feature type="compositionally biased region" description="Low complexity" evidence="1">
    <location>
        <begin position="209"/>
        <end position="225"/>
    </location>
</feature>